<accession>A0A9Y2IM14</accession>
<dbReference type="Gene3D" id="3.40.50.720">
    <property type="entry name" value="NAD(P)-binding Rossmann-like Domain"/>
    <property type="match status" value="1"/>
</dbReference>
<evidence type="ECO:0000259" key="1">
    <source>
        <dbReference type="Pfam" id="PF13460"/>
    </source>
</evidence>
<dbReference type="EMBL" id="CP127294">
    <property type="protein sequence ID" value="WIX82409.1"/>
    <property type="molecule type" value="Genomic_DNA"/>
</dbReference>
<gene>
    <name evidence="2" type="ORF">QRX50_17390</name>
</gene>
<name>A0A9Y2IM14_9PSEU</name>
<dbReference type="Pfam" id="PF13460">
    <property type="entry name" value="NAD_binding_10"/>
    <property type="match status" value="1"/>
</dbReference>
<dbReference type="SUPFAM" id="SSF51735">
    <property type="entry name" value="NAD(P)-binding Rossmann-fold domains"/>
    <property type="match status" value="1"/>
</dbReference>
<sequence length="283" mass="29172">MSIVITGATGLLGRQVVTDLLSAGVPAGEITAVARRAEKAADLGVRVHVGDYDRPETLAGAFAAGDRVLLVSGTEQGKRVGQHTAVIEAAKAADVAQLAYTGVFGGPEADFTLADDHRATEQRILDSGLPYTFLRNNWYSEMAVPDVAGSLSRGAVVNSVPADGRIATAPRADYAAAAAAVLRTDGHLGLAYELSGDNTWTYGEFAAELARLGGHAVVHTTVPGAEYEAILTGAGVPAFMATILVDVDDAISRGRLAGTPGELAKLLGRPTTPITETIAKLLG</sequence>
<keyword evidence="3" id="KW-1185">Reference proteome</keyword>
<evidence type="ECO:0000313" key="2">
    <source>
        <dbReference type="EMBL" id="WIX82409.1"/>
    </source>
</evidence>
<dbReference type="PANTHER" id="PTHR47129:SF1">
    <property type="entry name" value="NMRA-LIKE DOMAIN-CONTAINING PROTEIN"/>
    <property type="match status" value="1"/>
</dbReference>
<organism evidence="2 3">
    <name type="scientific">Amycolatopsis carbonis</name>
    <dbReference type="NCBI Taxonomy" id="715471"/>
    <lineage>
        <taxon>Bacteria</taxon>
        <taxon>Bacillati</taxon>
        <taxon>Actinomycetota</taxon>
        <taxon>Actinomycetes</taxon>
        <taxon>Pseudonocardiales</taxon>
        <taxon>Pseudonocardiaceae</taxon>
        <taxon>Amycolatopsis</taxon>
    </lineage>
</organism>
<reference evidence="2 3" key="1">
    <citation type="submission" date="2023-06" db="EMBL/GenBank/DDBJ databases">
        <authorList>
            <person name="Oyuntsetseg B."/>
            <person name="Kim S.B."/>
        </authorList>
    </citation>
    <scope>NUCLEOTIDE SEQUENCE [LARGE SCALE GENOMIC DNA]</scope>
    <source>
        <strain evidence="2 3">2-15</strain>
    </source>
</reference>
<dbReference type="KEGG" id="acab:QRX50_17390"/>
<proteinExistence type="predicted"/>
<evidence type="ECO:0000313" key="3">
    <source>
        <dbReference type="Proteomes" id="UP001236014"/>
    </source>
</evidence>
<feature type="domain" description="NAD(P)-binding" evidence="1">
    <location>
        <begin position="7"/>
        <end position="183"/>
    </location>
</feature>
<dbReference type="AlphaFoldDB" id="A0A9Y2IM14"/>
<dbReference type="PANTHER" id="PTHR47129">
    <property type="entry name" value="QUINONE OXIDOREDUCTASE 2"/>
    <property type="match status" value="1"/>
</dbReference>
<dbReference type="RefSeq" id="WP_285972979.1">
    <property type="nucleotide sequence ID" value="NZ_CP127294.1"/>
</dbReference>
<dbReference type="InterPro" id="IPR016040">
    <property type="entry name" value="NAD(P)-bd_dom"/>
</dbReference>
<dbReference type="InterPro" id="IPR052718">
    <property type="entry name" value="NmrA-type_oxidoreductase"/>
</dbReference>
<dbReference type="Gene3D" id="3.90.25.10">
    <property type="entry name" value="UDP-galactose 4-epimerase, domain 1"/>
    <property type="match status" value="1"/>
</dbReference>
<dbReference type="InterPro" id="IPR036291">
    <property type="entry name" value="NAD(P)-bd_dom_sf"/>
</dbReference>
<protein>
    <submittedName>
        <fullName evidence="2">NAD(P)H-binding protein</fullName>
    </submittedName>
</protein>
<dbReference type="Proteomes" id="UP001236014">
    <property type="component" value="Chromosome"/>
</dbReference>